<dbReference type="AlphaFoldDB" id="A0A1A8YTC2"/>
<keyword evidence="6" id="KW-1185">Reference proteome</keyword>
<evidence type="ECO:0000313" key="5">
    <source>
        <dbReference type="Proteomes" id="UP000078550"/>
    </source>
</evidence>
<reference evidence="6" key="2">
    <citation type="submission" date="2016-05" db="EMBL/GenBank/DDBJ databases">
        <authorList>
            <person name="Naeem R."/>
        </authorList>
    </citation>
    <scope>NUCLEOTIDE SEQUENCE [LARGE SCALE GENOMIC DNA]</scope>
</reference>
<dbReference type="Proteomes" id="UP000078550">
    <property type="component" value="Unassembled WGS sequence"/>
</dbReference>
<protein>
    <recommendedName>
        <fullName evidence="7">PIR Superfamily Protein</fullName>
    </recommendedName>
</protein>
<evidence type="ECO:0008006" key="7">
    <source>
        <dbReference type="Google" id="ProtNLM"/>
    </source>
</evidence>
<keyword evidence="2" id="KW-0812">Transmembrane</keyword>
<feature type="region of interest" description="Disordered" evidence="1">
    <location>
        <begin position="226"/>
        <end position="275"/>
    </location>
</feature>
<keyword evidence="2" id="KW-1133">Transmembrane helix</keyword>
<evidence type="ECO:0000256" key="2">
    <source>
        <dbReference type="SAM" id="Phobius"/>
    </source>
</evidence>
<evidence type="ECO:0000313" key="6">
    <source>
        <dbReference type="Proteomes" id="UP000078555"/>
    </source>
</evidence>
<keyword evidence="2" id="KW-0472">Membrane</keyword>
<feature type="transmembrane region" description="Helical" evidence="2">
    <location>
        <begin position="149"/>
        <end position="170"/>
    </location>
</feature>
<gene>
    <name evidence="3" type="ORF">POVWA1_023990</name>
    <name evidence="4" type="ORF">POVWA2_023880</name>
</gene>
<name>A0A1A8YTC2_PLAOA</name>
<sequence>MKINSKQRIDFPEKSKRFIDRSLKDNSNILCFNDDGTDTKINNVLTKYNYDGALHNLWTNVFSSPLNKCYNNGISRMLILIGLYHILTLQFLSADEEQTQVGTSYGQANSGETEETDNGSFITKVIGYVQAGFRCISGKTGDTACVQKIFLVLSLLGTVLSLIGAVFSLLHRFCSCFMCCRRTPRPRRLNQAYNNNQQLDLMQMQMQMQQQQMCNALMGAALSSKGKISKGTKKKGNKKDGSKKKNKNSSNGANKPKRKNSKDKHVHIGYQNVND</sequence>
<accession>A0A1A8YTC2</accession>
<dbReference type="EMBL" id="FLRE01000095">
    <property type="protein sequence ID" value="SBT35210.1"/>
    <property type="molecule type" value="Genomic_DNA"/>
</dbReference>
<feature type="compositionally biased region" description="Basic residues" evidence="1">
    <location>
        <begin position="227"/>
        <end position="247"/>
    </location>
</feature>
<reference evidence="5" key="1">
    <citation type="submission" date="2016-05" db="EMBL/GenBank/DDBJ databases">
        <authorList>
            <person name="Naeem Raeece"/>
        </authorList>
    </citation>
    <scope>NUCLEOTIDE SEQUENCE [LARGE SCALE GENOMIC DNA]</scope>
</reference>
<reference evidence="3" key="3">
    <citation type="submission" date="2016-05" db="EMBL/GenBank/DDBJ databases">
        <authorList>
            <person name="Lavstsen T."/>
            <person name="Jespersen J.S."/>
        </authorList>
    </citation>
    <scope>NUCLEOTIDE SEQUENCE [LARGE SCALE GENOMIC DNA]</scope>
</reference>
<dbReference type="Proteomes" id="UP000078555">
    <property type="component" value="Unassembled WGS sequence"/>
</dbReference>
<evidence type="ECO:0000313" key="4">
    <source>
        <dbReference type="EMBL" id="SBT35210.1"/>
    </source>
</evidence>
<evidence type="ECO:0000256" key="1">
    <source>
        <dbReference type="SAM" id="MobiDB-lite"/>
    </source>
</evidence>
<proteinExistence type="predicted"/>
<organism evidence="3 6">
    <name type="scientific">Plasmodium ovale wallikeri</name>
    <dbReference type="NCBI Taxonomy" id="864142"/>
    <lineage>
        <taxon>Eukaryota</taxon>
        <taxon>Sar</taxon>
        <taxon>Alveolata</taxon>
        <taxon>Apicomplexa</taxon>
        <taxon>Aconoidasida</taxon>
        <taxon>Haemosporida</taxon>
        <taxon>Plasmodiidae</taxon>
        <taxon>Plasmodium</taxon>
        <taxon>Plasmodium (Plasmodium)</taxon>
    </lineage>
</organism>
<dbReference type="EMBL" id="FLRD01000074">
    <property type="protein sequence ID" value="SBT34783.1"/>
    <property type="molecule type" value="Genomic_DNA"/>
</dbReference>
<evidence type="ECO:0000313" key="3">
    <source>
        <dbReference type="EMBL" id="SBT34783.1"/>
    </source>
</evidence>
<feature type="compositionally biased region" description="Basic residues" evidence="1">
    <location>
        <begin position="255"/>
        <end position="267"/>
    </location>
</feature>